<feature type="region of interest" description="Disordered" evidence="1">
    <location>
        <begin position="378"/>
        <end position="398"/>
    </location>
</feature>
<evidence type="ECO:0000313" key="4">
    <source>
        <dbReference type="Proteomes" id="UP001189624"/>
    </source>
</evidence>
<dbReference type="Pfam" id="PF00240">
    <property type="entry name" value="ubiquitin"/>
    <property type="match status" value="1"/>
</dbReference>
<protein>
    <recommendedName>
        <fullName evidence="2">Ubiquitin-like domain-containing protein</fullName>
    </recommendedName>
</protein>
<feature type="compositionally biased region" description="Polar residues" evidence="1">
    <location>
        <begin position="378"/>
        <end position="388"/>
    </location>
</feature>
<dbReference type="PROSITE" id="PS50053">
    <property type="entry name" value="UBIQUITIN_2"/>
    <property type="match status" value="1"/>
</dbReference>
<dbReference type="InterPro" id="IPR029071">
    <property type="entry name" value="Ubiquitin-like_domsf"/>
</dbReference>
<dbReference type="CDD" id="cd17039">
    <property type="entry name" value="Ubl_ubiquitin_like"/>
    <property type="match status" value="1"/>
</dbReference>
<dbReference type="AlphaFoldDB" id="A0AA87B6X3"/>
<sequence>MPSSSSPERQSEFPTSQAQVRDLDLQDLILPPAPVQDLILPLSPAPVRDLILSQSPTVVRGLNLPPSPVSSPSLASSPLPAPLSSPMHSPLPPEIHQDLSPSITDSVPPTQPAPDLKLPTFLNKEYNPSDNPPWSPSMQLLPTSYENYPFGTEDFSSSPLRMSMPNTPSRVKEAIESVSSPQSSPKRLPPLPQSPSIVNIPHPLTPLSPTVTVKVIVPQWRERVRIESDRKDTVRQLKEKIVALDHLQGVPVDRIMLQLHSLRLELMDNVSLQDSVVSENAEIDVFLKPAHPDAGSSGEESGKLKVKVLPLKSNERIEIEVNTLDHVLVLREKLDESHQLLGFLPEDGRYFFIHRKRAMDEDQSFHWHRVRHGDTILTSDEFQASGPANSVNSSSSTS</sequence>
<feature type="compositionally biased region" description="Polar residues" evidence="1">
    <location>
        <begin position="99"/>
        <end position="108"/>
    </location>
</feature>
<evidence type="ECO:0000313" key="3">
    <source>
        <dbReference type="EMBL" id="CAJ1977266.1"/>
    </source>
</evidence>
<evidence type="ECO:0000256" key="1">
    <source>
        <dbReference type="SAM" id="MobiDB-lite"/>
    </source>
</evidence>
<dbReference type="Proteomes" id="UP001189624">
    <property type="component" value="Chromosome 10"/>
</dbReference>
<proteinExistence type="predicted"/>
<evidence type="ECO:0000259" key="2">
    <source>
        <dbReference type="PROSITE" id="PS50053"/>
    </source>
</evidence>
<keyword evidence="4" id="KW-1185">Reference proteome</keyword>
<organism evidence="3 4">
    <name type="scientific">Sphenostylis stenocarpa</name>
    <dbReference type="NCBI Taxonomy" id="92480"/>
    <lineage>
        <taxon>Eukaryota</taxon>
        <taxon>Viridiplantae</taxon>
        <taxon>Streptophyta</taxon>
        <taxon>Embryophyta</taxon>
        <taxon>Tracheophyta</taxon>
        <taxon>Spermatophyta</taxon>
        <taxon>Magnoliopsida</taxon>
        <taxon>eudicotyledons</taxon>
        <taxon>Gunneridae</taxon>
        <taxon>Pentapetalae</taxon>
        <taxon>rosids</taxon>
        <taxon>fabids</taxon>
        <taxon>Fabales</taxon>
        <taxon>Fabaceae</taxon>
        <taxon>Papilionoideae</taxon>
        <taxon>50 kb inversion clade</taxon>
        <taxon>NPAAA clade</taxon>
        <taxon>indigoferoid/millettioid clade</taxon>
        <taxon>Phaseoleae</taxon>
        <taxon>Sphenostylis</taxon>
    </lineage>
</organism>
<accession>A0AA87B6X3</accession>
<name>A0AA87B6X3_9FABA</name>
<feature type="domain" description="Ubiquitin-like" evidence="2">
    <location>
        <begin position="209"/>
        <end position="288"/>
    </location>
</feature>
<dbReference type="Gene3D" id="3.10.20.90">
    <property type="entry name" value="Phosphatidylinositol 3-kinase Catalytic Subunit, Chain A, domain 1"/>
    <property type="match status" value="1"/>
</dbReference>
<gene>
    <name evidence="3" type="ORF">AYBTSS11_LOCUS29419</name>
</gene>
<dbReference type="SUPFAM" id="SSF54236">
    <property type="entry name" value="Ubiquitin-like"/>
    <property type="match status" value="2"/>
</dbReference>
<feature type="compositionally biased region" description="Low complexity" evidence="1">
    <location>
        <begin position="389"/>
        <end position="398"/>
    </location>
</feature>
<reference evidence="3" key="1">
    <citation type="submission" date="2023-10" db="EMBL/GenBank/DDBJ databases">
        <authorList>
            <person name="Domelevo Entfellner J.-B."/>
        </authorList>
    </citation>
    <scope>NUCLEOTIDE SEQUENCE</scope>
</reference>
<feature type="region of interest" description="Disordered" evidence="1">
    <location>
        <begin position="59"/>
        <end position="112"/>
    </location>
</feature>
<feature type="compositionally biased region" description="Pro residues" evidence="1">
    <location>
        <begin position="79"/>
        <end position="93"/>
    </location>
</feature>
<feature type="compositionally biased region" description="Polar residues" evidence="1">
    <location>
        <begin position="156"/>
        <end position="169"/>
    </location>
</feature>
<dbReference type="Gramene" id="rna-AYBTSS11_LOCUS29419">
    <property type="protein sequence ID" value="CAJ1977266.1"/>
    <property type="gene ID" value="gene-AYBTSS11_LOCUS29419"/>
</dbReference>
<dbReference type="SMART" id="SM00213">
    <property type="entry name" value="UBQ"/>
    <property type="match status" value="1"/>
</dbReference>
<dbReference type="EMBL" id="OY731407">
    <property type="protein sequence ID" value="CAJ1977266.1"/>
    <property type="molecule type" value="Genomic_DNA"/>
</dbReference>
<feature type="region of interest" description="Disordered" evidence="1">
    <location>
        <begin position="156"/>
        <end position="191"/>
    </location>
</feature>
<dbReference type="InterPro" id="IPR000626">
    <property type="entry name" value="Ubiquitin-like_dom"/>
</dbReference>